<evidence type="ECO:0000259" key="7">
    <source>
        <dbReference type="Pfam" id="PF03328"/>
    </source>
</evidence>
<dbReference type="PANTHER" id="PTHR32308">
    <property type="entry name" value="LYASE BETA SUBUNIT, PUTATIVE (AFU_ORTHOLOGUE AFUA_4G13030)-RELATED"/>
    <property type="match status" value="1"/>
</dbReference>
<comment type="caution">
    <text evidence="8">The sequence shown here is derived from an EMBL/GenBank/DDBJ whole genome shotgun (WGS) entry which is preliminary data.</text>
</comment>
<keyword evidence="8" id="KW-0456">Lyase</keyword>
<feature type="binding site" evidence="5">
    <location>
        <position position="125"/>
    </location>
    <ligand>
        <name>substrate</name>
    </ligand>
</feature>
<proteinExistence type="inferred from homology"/>
<dbReference type="Gene3D" id="3.20.20.60">
    <property type="entry name" value="Phosphoenolpyruvate-binding domains"/>
    <property type="match status" value="1"/>
</dbReference>
<keyword evidence="9" id="KW-1185">Reference proteome</keyword>
<dbReference type="GO" id="GO:0016829">
    <property type="term" value="F:lyase activity"/>
    <property type="evidence" value="ECO:0007669"/>
    <property type="project" value="UniProtKB-KW"/>
</dbReference>
<protein>
    <submittedName>
        <fullName evidence="8">CoA ester lyase</fullName>
    </submittedName>
</protein>
<dbReference type="AlphaFoldDB" id="A0A845B0A7"/>
<dbReference type="GO" id="GO:0000287">
    <property type="term" value="F:magnesium ion binding"/>
    <property type="evidence" value="ECO:0007669"/>
    <property type="project" value="TreeGrafter"/>
</dbReference>
<dbReference type="GO" id="GO:0006107">
    <property type="term" value="P:oxaloacetate metabolic process"/>
    <property type="evidence" value="ECO:0007669"/>
    <property type="project" value="TreeGrafter"/>
</dbReference>
<dbReference type="PANTHER" id="PTHR32308:SF10">
    <property type="entry name" value="CITRATE LYASE SUBUNIT BETA"/>
    <property type="match status" value="1"/>
</dbReference>
<dbReference type="SUPFAM" id="SSF51621">
    <property type="entry name" value="Phosphoenolpyruvate/pyruvate domain"/>
    <property type="match status" value="1"/>
</dbReference>
<dbReference type="EMBL" id="WTYL01000001">
    <property type="protein sequence ID" value="MXP43102.1"/>
    <property type="molecule type" value="Genomic_DNA"/>
</dbReference>
<comment type="similarity">
    <text evidence="2">Belongs to the HpcH/HpaI aldolase family.</text>
</comment>
<comment type="cofactor">
    <cofactor evidence="1">
        <name>Mg(2+)</name>
        <dbReference type="ChEBI" id="CHEBI:18420"/>
    </cofactor>
</comment>
<accession>A0A845B0A7</accession>
<sequence length="290" mass="30388">MKYRPLRTALYLPANRASAVAKAREADCDAVILDLEDAVAPDAKAEAREAAISAAREGGLGHRLLVIRVNALDSEWGEADCNALRGLWQKSEIAAVLVPKLSSAGQLAEYRDAVGDGPELWAMLETCTAFLDLSDIASAAKSAGLTTFVLGTNDLALEMRCTLDTGRSAMLPLLTQSVVAARAYGLSVLDGVFNALDDEAGFAAQCEQGAMLGFDGKTVIHPAQLAAANAAFGPSAHEIASAEKIAAAFAAPENAGKGVIRLEGKMVEVLHLWQAERTLAISAAIRRDSA</sequence>
<evidence type="ECO:0000256" key="3">
    <source>
        <dbReference type="ARBA" id="ARBA00022723"/>
    </source>
</evidence>
<dbReference type="PIRSF" id="PIRSF015582">
    <property type="entry name" value="Cit_lyase_B"/>
    <property type="match status" value="1"/>
</dbReference>
<organism evidence="8 9">
    <name type="scientific">Allopontixanthobacter sediminis</name>
    <dbReference type="NCBI Taxonomy" id="1689985"/>
    <lineage>
        <taxon>Bacteria</taxon>
        <taxon>Pseudomonadati</taxon>
        <taxon>Pseudomonadota</taxon>
        <taxon>Alphaproteobacteria</taxon>
        <taxon>Sphingomonadales</taxon>
        <taxon>Erythrobacteraceae</taxon>
        <taxon>Allopontixanthobacter</taxon>
    </lineage>
</organism>
<reference evidence="8 9" key="1">
    <citation type="submission" date="2019-12" db="EMBL/GenBank/DDBJ databases">
        <title>Genomic-based taxomic classification of the family Erythrobacteraceae.</title>
        <authorList>
            <person name="Xu L."/>
        </authorList>
    </citation>
    <scope>NUCLEOTIDE SEQUENCE [LARGE SCALE GENOMIC DNA]</scope>
    <source>
        <strain evidence="8 9">KCTC 42453</strain>
    </source>
</reference>
<feature type="binding site" evidence="6">
    <location>
        <position position="125"/>
    </location>
    <ligand>
        <name>Mg(2+)</name>
        <dbReference type="ChEBI" id="CHEBI:18420"/>
    </ligand>
</feature>
<dbReference type="RefSeq" id="WP_160754748.1">
    <property type="nucleotide sequence ID" value="NZ_WTYL01000001.1"/>
</dbReference>
<keyword evidence="4 6" id="KW-0460">Magnesium</keyword>
<evidence type="ECO:0000256" key="1">
    <source>
        <dbReference type="ARBA" id="ARBA00001946"/>
    </source>
</evidence>
<feature type="binding site" evidence="6">
    <location>
        <position position="154"/>
    </location>
    <ligand>
        <name>Mg(2+)</name>
        <dbReference type="ChEBI" id="CHEBI:18420"/>
    </ligand>
</feature>
<evidence type="ECO:0000256" key="2">
    <source>
        <dbReference type="ARBA" id="ARBA00005568"/>
    </source>
</evidence>
<dbReference type="OrthoDB" id="9800547at2"/>
<feature type="binding site" evidence="5">
    <location>
        <position position="68"/>
    </location>
    <ligand>
        <name>substrate</name>
    </ligand>
</feature>
<dbReference type="InterPro" id="IPR011206">
    <property type="entry name" value="Citrate_lyase_beta/mcl1/mcl2"/>
</dbReference>
<evidence type="ECO:0000313" key="8">
    <source>
        <dbReference type="EMBL" id="MXP43102.1"/>
    </source>
</evidence>
<keyword evidence="3 6" id="KW-0479">Metal-binding</keyword>
<feature type="domain" description="HpcH/HpaI aldolase/citrate lyase" evidence="7">
    <location>
        <begin position="7"/>
        <end position="222"/>
    </location>
</feature>
<gene>
    <name evidence="8" type="ORF">GRI65_01375</name>
</gene>
<dbReference type="Proteomes" id="UP000431922">
    <property type="component" value="Unassembled WGS sequence"/>
</dbReference>
<evidence type="ECO:0000256" key="5">
    <source>
        <dbReference type="PIRSR" id="PIRSR015582-1"/>
    </source>
</evidence>
<name>A0A845B0A7_9SPHN</name>
<dbReference type="InterPro" id="IPR005000">
    <property type="entry name" value="Aldolase/citrate-lyase_domain"/>
</dbReference>
<dbReference type="InterPro" id="IPR015813">
    <property type="entry name" value="Pyrv/PenolPyrv_kinase-like_dom"/>
</dbReference>
<evidence type="ECO:0000256" key="6">
    <source>
        <dbReference type="PIRSR" id="PIRSR015582-2"/>
    </source>
</evidence>
<evidence type="ECO:0000256" key="4">
    <source>
        <dbReference type="ARBA" id="ARBA00022842"/>
    </source>
</evidence>
<evidence type="ECO:0000313" key="9">
    <source>
        <dbReference type="Proteomes" id="UP000431922"/>
    </source>
</evidence>
<dbReference type="InterPro" id="IPR040442">
    <property type="entry name" value="Pyrv_kinase-like_dom_sf"/>
</dbReference>
<dbReference type="Pfam" id="PF03328">
    <property type="entry name" value="HpcH_HpaI"/>
    <property type="match status" value="1"/>
</dbReference>